<comment type="similarity">
    <text evidence="1">Belongs to the ABC transporter superfamily.</text>
</comment>
<dbReference type="GO" id="GO:0016887">
    <property type="term" value="F:ATP hydrolysis activity"/>
    <property type="evidence" value="ECO:0007669"/>
    <property type="project" value="InterPro"/>
</dbReference>
<feature type="domain" description="ABC transporter" evidence="9">
    <location>
        <begin position="2"/>
        <end position="241"/>
    </location>
</feature>
<organism evidence="10 11">
    <name type="scientific">Mammaliicoccus vitulinus</name>
    <dbReference type="NCBI Taxonomy" id="71237"/>
    <lineage>
        <taxon>Bacteria</taxon>
        <taxon>Bacillati</taxon>
        <taxon>Bacillota</taxon>
        <taxon>Bacilli</taxon>
        <taxon>Bacillales</taxon>
        <taxon>Staphylococcaceae</taxon>
        <taxon>Mammaliicoccus</taxon>
    </lineage>
</organism>
<evidence type="ECO:0000256" key="8">
    <source>
        <dbReference type="ARBA" id="ARBA00023136"/>
    </source>
</evidence>
<keyword evidence="3" id="KW-1003">Cell membrane</keyword>
<evidence type="ECO:0000259" key="9">
    <source>
        <dbReference type="PROSITE" id="PS50893"/>
    </source>
</evidence>
<sequence>MIELNKVVKTFKTKKGDITAVDHVDLNIDKGSIYGVIGFSGAGKSTLIRMFNGLETPTEGEVIVDGANIGKLSKRDLRQKRQKVSMIFQHFNLLWSRTVKDNIAFPLEIAGVSKSEINEKTKALIKRVGLEGRENAYPSQLSGGQKQRVGIARALANDPHVLLCDEATSALDPQTTDEILDLLVDINKEMNLTIILITHEMHVIRKICDHVAVMENGKFVEEGEVISVFNNPQTYVTQRFVKDDLKADDLQRTLADFRAEQPNGEIWKLNFVGGTSANPVLAKIIKKYNIDINVIEGDVKLTQNGTFGHMIVHLPQGDYSKDQIKKELNDLGVKVEVNVSE</sequence>
<dbReference type="InterPro" id="IPR018449">
    <property type="entry name" value="NIL_domain"/>
</dbReference>
<evidence type="ECO:0000256" key="1">
    <source>
        <dbReference type="ARBA" id="ARBA00005417"/>
    </source>
</evidence>
<dbReference type="GO" id="GO:0006865">
    <property type="term" value="P:amino acid transport"/>
    <property type="evidence" value="ECO:0007669"/>
    <property type="project" value="UniProtKB-KW"/>
</dbReference>
<evidence type="ECO:0000256" key="5">
    <source>
        <dbReference type="ARBA" id="ARBA00022840"/>
    </source>
</evidence>
<proteinExistence type="inferred from homology"/>
<dbReference type="InterPro" id="IPR041701">
    <property type="entry name" value="MetN_ABC"/>
</dbReference>
<protein>
    <submittedName>
        <fullName evidence="10">Methionine ABC transporter ATP-binding protein</fullName>
    </submittedName>
</protein>
<dbReference type="InterPro" id="IPR017871">
    <property type="entry name" value="ABC_transporter-like_CS"/>
</dbReference>
<dbReference type="InterPro" id="IPR050086">
    <property type="entry name" value="MetN_ABC_transporter-like"/>
</dbReference>
<reference evidence="10 11" key="1">
    <citation type="journal article" date="2016" name="Front. Microbiol.">
        <title>Comprehensive Phylogenetic Analysis of Bovine Non-aureus Staphylococci Species Based on Whole-Genome Sequencing.</title>
        <authorList>
            <person name="Naushad S."/>
            <person name="Barkema H.W."/>
            <person name="Luby C."/>
            <person name="Condas L.A."/>
            <person name="Nobrega D.B."/>
            <person name="Carson D.A."/>
            <person name="De Buck J."/>
        </authorList>
    </citation>
    <scope>NUCLEOTIDE SEQUENCE [LARGE SCALE GENOMIC DNA]</scope>
    <source>
        <strain evidence="10 11">SNUC 2204</strain>
    </source>
</reference>
<name>A0A2T4PQB8_9STAP</name>
<dbReference type="PROSITE" id="PS00211">
    <property type="entry name" value="ABC_TRANSPORTER_1"/>
    <property type="match status" value="1"/>
</dbReference>
<accession>A0A2T4PQB8</accession>
<dbReference type="SMART" id="SM00930">
    <property type="entry name" value="NIL"/>
    <property type="match status" value="1"/>
</dbReference>
<dbReference type="Pfam" id="PF09383">
    <property type="entry name" value="NIL"/>
    <property type="match status" value="1"/>
</dbReference>
<dbReference type="EMBL" id="PZFK01000042">
    <property type="protein sequence ID" value="PTI27828.1"/>
    <property type="molecule type" value="Genomic_DNA"/>
</dbReference>
<keyword evidence="4" id="KW-0547">Nucleotide-binding</keyword>
<dbReference type="Proteomes" id="UP000241209">
    <property type="component" value="Unassembled WGS sequence"/>
</dbReference>
<evidence type="ECO:0000256" key="4">
    <source>
        <dbReference type="ARBA" id="ARBA00022741"/>
    </source>
</evidence>
<keyword evidence="5 10" id="KW-0067">ATP-binding</keyword>
<evidence type="ECO:0000313" key="10">
    <source>
        <dbReference type="EMBL" id="PTI27828.1"/>
    </source>
</evidence>
<dbReference type="PANTHER" id="PTHR43166:SF36">
    <property type="entry name" value="METHIONINE IMPORT ATP-BINDING PROTEIN METN 2"/>
    <property type="match status" value="1"/>
</dbReference>
<keyword evidence="7" id="KW-0029">Amino-acid transport</keyword>
<dbReference type="GO" id="GO:0005886">
    <property type="term" value="C:plasma membrane"/>
    <property type="evidence" value="ECO:0007669"/>
    <property type="project" value="UniProtKB-ARBA"/>
</dbReference>
<dbReference type="InterPro" id="IPR045865">
    <property type="entry name" value="ACT-like_dom_sf"/>
</dbReference>
<dbReference type="FunFam" id="3.40.50.300:FF:000056">
    <property type="entry name" value="Cell division ATP-binding protein FtsE"/>
    <property type="match status" value="1"/>
</dbReference>
<dbReference type="Pfam" id="PF00005">
    <property type="entry name" value="ABC_tran"/>
    <property type="match status" value="1"/>
</dbReference>
<dbReference type="SMART" id="SM00382">
    <property type="entry name" value="AAA"/>
    <property type="match status" value="1"/>
</dbReference>
<keyword evidence="6" id="KW-1278">Translocase</keyword>
<evidence type="ECO:0000256" key="6">
    <source>
        <dbReference type="ARBA" id="ARBA00022967"/>
    </source>
</evidence>
<evidence type="ECO:0000313" key="11">
    <source>
        <dbReference type="Proteomes" id="UP000241209"/>
    </source>
</evidence>
<dbReference type="GO" id="GO:0005524">
    <property type="term" value="F:ATP binding"/>
    <property type="evidence" value="ECO:0007669"/>
    <property type="project" value="UniProtKB-KW"/>
</dbReference>
<evidence type="ECO:0000256" key="3">
    <source>
        <dbReference type="ARBA" id="ARBA00022475"/>
    </source>
</evidence>
<dbReference type="Gene3D" id="3.30.70.260">
    <property type="match status" value="1"/>
</dbReference>
<comment type="caution">
    <text evidence="10">The sequence shown here is derived from an EMBL/GenBank/DDBJ whole genome shotgun (WGS) entry which is preliminary data.</text>
</comment>
<evidence type="ECO:0000256" key="7">
    <source>
        <dbReference type="ARBA" id="ARBA00022970"/>
    </source>
</evidence>
<dbReference type="Gene3D" id="3.40.50.300">
    <property type="entry name" value="P-loop containing nucleotide triphosphate hydrolases"/>
    <property type="match status" value="1"/>
</dbReference>
<dbReference type="SUPFAM" id="SSF55021">
    <property type="entry name" value="ACT-like"/>
    <property type="match status" value="1"/>
</dbReference>
<keyword evidence="8" id="KW-0472">Membrane</keyword>
<dbReference type="InterPro" id="IPR027417">
    <property type="entry name" value="P-loop_NTPase"/>
</dbReference>
<dbReference type="InterPro" id="IPR003439">
    <property type="entry name" value="ABC_transporter-like_ATP-bd"/>
</dbReference>
<keyword evidence="2" id="KW-0813">Transport</keyword>
<dbReference type="PANTHER" id="PTHR43166">
    <property type="entry name" value="AMINO ACID IMPORT ATP-BINDING PROTEIN"/>
    <property type="match status" value="1"/>
</dbReference>
<dbReference type="SUPFAM" id="SSF52540">
    <property type="entry name" value="P-loop containing nucleoside triphosphate hydrolases"/>
    <property type="match status" value="1"/>
</dbReference>
<evidence type="ECO:0000256" key="2">
    <source>
        <dbReference type="ARBA" id="ARBA00022448"/>
    </source>
</evidence>
<dbReference type="RefSeq" id="WP_016911599.1">
    <property type="nucleotide sequence ID" value="NZ_CANQVP010000039.1"/>
</dbReference>
<dbReference type="InterPro" id="IPR003593">
    <property type="entry name" value="AAA+_ATPase"/>
</dbReference>
<dbReference type="CDD" id="cd03258">
    <property type="entry name" value="ABC_MetN_methionine_transporter"/>
    <property type="match status" value="1"/>
</dbReference>
<dbReference type="PROSITE" id="PS50893">
    <property type="entry name" value="ABC_TRANSPORTER_2"/>
    <property type="match status" value="1"/>
</dbReference>
<dbReference type="AlphaFoldDB" id="A0A2T4PQB8"/>
<dbReference type="STRING" id="1167632.GCA_000286335_00894"/>
<gene>
    <name evidence="10" type="ORF">BU072_12750</name>
</gene>